<sequence>MRWNSFEGYQAALLCSHSLEWEWAHSLLSSPRHLQQRHHQFYAACNWRLCALRSLGICTSSS</sequence>
<evidence type="ECO:0000313" key="2">
    <source>
        <dbReference type="Proteomes" id="UP000238479"/>
    </source>
</evidence>
<proteinExistence type="predicted"/>
<organism evidence="1 2">
    <name type="scientific">Rosa chinensis</name>
    <name type="common">China rose</name>
    <dbReference type="NCBI Taxonomy" id="74649"/>
    <lineage>
        <taxon>Eukaryota</taxon>
        <taxon>Viridiplantae</taxon>
        <taxon>Streptophyta</taxon>
        <taxon>Embryophyta</taxon>
        <taxon>Tracheophyta</taxon>
        <taxon>Spermatophyta</taxon>
        <taxon>Magnoliopsida</taxon>
        <taxon>eudicotyledons</taxon>
        <taxon>Gunneridae</taxon>
        <taxon>Pentapetalae</taxon>
        <taxon>rosids</taxon>
        <taxon>fabids</taxon>
        <taxon>Rosales</taxon>
        <taxon>Rosaceae</taxon>
        <taxon>Rosoideae</taxon>
        <taxon>Rosoideae incertae sedis</taxon>
        <taxon>Rosa</taxon>
    </lineage>
</organism>
<name>A0A2P6Q803_ROSCH</name>
<keyword evidence="2" id="KW-1185">Reference proteome</keyword>
<accession>A0A2P6Q803</accession>
<dbReference type="Gramene" id="PRQ30299">
    <property type="protein sequence ID" value="PRQ30299"/>
    <property type="gene ID" value="RchiOBHm_Chr5g0023101"/>
</dbReference>
<evidence type="ECO:0000313" key="1">
    <source>
        <dbReference type="EMBL" id="PRQ30299.1"/>
    </source>
</evidence>
<reference evidence="1 2" key="1">
    <citation type="journal article" date="2018" name="Nat. Genet.">
        <title>The Rosa genome provides new insights in the design of modern roses.</title>
        <authorList>
            <person name="Bendahmane M."/>
        </authorList>
    </citation>
    <scope>NUCLEOTIDE SEQUENCE [LARGE SCALE GENOMIC DNA]</scope>
    <source>
        <strain evidence="2">cv. Old Blush</strain>
    </source>
</reference>
<gene>
    <name evidence="1" type="ORF">RchiOBHm_Chr5g0023101</name>
</gene>
<dbReference type="EMBL" id="PDCK01000043">
    <property type="protein sequence ID" value="PRQ30299.1"/>
    <property type="molecule type" value="Genomic_DNA"/>
</dbReference>
<protein>
    <submittedName>
        <fullName evidence="1">Uncharacterized protein</fullName>
    </submittedName>
</protein>
<dbReference type="Proteomes" id="UP000238479">
    <property type="component" value="Chromosome 5"/>
</dbReference>
<dbReference type="AlphaFoldDB" id="A0A2P6Q803"/>
<comment type="caution">
    <text evidence="1">The sequence shown here is derived from an EMBL/GenBank/DDBJ whole genome shotgun (WGS) entry which is preliminary data.</text>
</comment>